<feature type="signal peptide" evidence="1">
    <location>
        <begin position="1"/>
        <end position="20"/>
    </location>
</feature>
<dbReference type="RefSeq" id="WP_271149427.1">
    <property type="nucleotide sequence ID" value="NZ_CP115859.1"/>
</dbReference>
<evidence type="ECO:0000313" key="3">
    <source>
        <dbReference type="Proteomes" id="UP001210978"/>
    </source>
</evidence>
<keyword evidence="1" id="KW-0732">Signal</keyword>
<dbReference type="Proteomes" id="UP001210978">
    <property type="component" value="Chromosome"/>
</dbReference>
<evidence type="ECO:0000256" key="1">
    <source>
        <dbReference type="SAM" id="SignalP"/>
    </source>
</evidence>
<keyword evidence="3" id="KW-1185">Reference proteome</keyword>
<accession>A0ABY7QN64</accession>
<proteinExistence type="predicted"/>
<dbReference type="EMBL" id="CP115859">
    <property type="protein sequence ID" value="WBV61127.1"/>
    <property type="molecule type" value="Genomic_DNA"/>
</dbReference>
<feature type="chain" id="PRO_5046565872" evidence="1">
    <location>
        <begin position="21"/>
        <end position="96"/>
    </location>
</feature>
<reference evidence="2 3" key="1">
    <citation type="submission" date="2023-01" db="EMBL/GenBank/DDBJ databases">
        <title>Complete genome of Chryseobacterium camelliae VAN22-5A.</title>
        <authorList>
            <person name="Zong G."/>
            <person name="Cao G."/>
        </authorList>
    </citation>
    <scope>NUCLEOTIDE SEQUENCE [LARGE SCALE GENOMIC DNA]</scope>
    <source>
        <strain evidence="2 3">VAN22-5A</strain>
    </source>
</reference>
<sequence>MKYKSIFFLLFLYSSQFIYSQNSSSLNIQWQKCFGESGAKTEKYSVQAPAGGYSIERATGSSVSIHDRSGRKIFNKKYSESKISFNMYEWRLCHSS</sequence>
<name>A0ABY7QN64_9FLAO</name>
<organism evidence="2 3">
    <name type="scientific">Chryseobacterium camelliae</name>
    <dbReference type="NCBI Taxonomy" id="1265445"/>
    <lineage>
        <taxon>Bacteria</taxon>
        <taxon>Pseudomonadati</taxon>
        <taxon>Bacteroidota</taxon>
        <taxon>Flavobacteriia</taxon>
        <taxon>Flavobacteriales</taxon>
        <taxon>Weeksellaceae</taxon>
        <taxon>Chryseobacterium group</taxon>
        <taxon>Chryseobacterium</taxon>
    </lineage>
</organism>
<gene>
    <name evidence="2" type="ORF">PFY12_03165</name>
</gene>
<protein>
    <submittedName>
        <fullName evidence="2">Uncharacterized protein</fullName>
    </submittedName>
</protein>
<evidence type="ECO:0000313" key="2">
    <source>
        <dbReference type="EMBL" id="WBV61127.1"/>
    </source>
</evidence>